<accession>F0Y6D1</accession>
<feature type="binding site" evidence="9">
    <location>
        <position position="908"/>
    </location>
    <ligand>
        <name>Ca(2+)</name>
        <dbReference type="ChEBI" id="CHEBI:29108"/>
    </ligand>
</feature>
<dbReference type="eggNOG" id="ENOG502QR6D">
    <property type="taxonomic scope" value="Eukaryota"/>
</dbReference>
<reference evidence="13 14" key="1">
    <citation type="journal article" date="2011" name="Proc. Natl. Acad. Sci. U.S.A.">
        <title>Niche of harmful alga Aureococcus anophagefferens revealed through ecogenomics.</title>
        <authorList>
            <person name="Gobler C.J."/>
            <person name="Berry D.L."/>
            <person name="Dyhrman S.T."/>
            <person name="Wilhelm S.W."/>
            <person name="Salamov A."/>
            <person name="Lobanov A.V."/>
            <person name="Zhang Y."/>
            <person name="Collier J.L."/>
            <person name="Wurch L.L."/>
            <person name="Kustka A.B."/>
            <person name="Dill B.D."/>
            <person name="Shah M."/>
            <person name="VerBerkmoes N.C."/>
            <person name="Kuo A."/>
            <person name="Terry A."/>
            <person name="Pangilinan J."/>
            <person name="Lindquist E.A."/>
            <person name="Lucas S."/>
            <person name="Paulsen I.T."/>
            <person name="Hattenrath-Lehmann T.K."/>
            <person name="Talmage S.C."/>
            <person name="Walker E.A."/>
            <person name="Koch F."/>
            <person name="Burson A.M."/>
            <person name="Marcoval M.A."/>
            <person name="Tang Y.Z."/>
            <person name="Lecleir G.R."/>
            <person name="Coyne K.J."/>
            <person name="Berg G.M."/>
            <person name="Bertrand E.M."/>
            <person name="Saito M.A."/>
            <person name="Gladyshev V.N."/>
            <person name="Grigoriev I.V."/>
        </authorList>
    </citation>
    <scope>NUCLEOTIDE SEQUENCE [LARGE SCALE GENOMIC DNA]</scope>
    <source>
        <strain evidence="14">CCMP 1984</strain>
    </source>
</reference>
<dbReference type="SMART" id="SM00944">
    <property type="entry name" value="Pro-kuma_activ"/>
    <property type="match status" value="1"/>
</dbReference>
<dbReference type="GO" id="GO:0008240">
    <property type="term" value="F:tripeptidyl-peptidase activity"/>
    <property type="evidence" value="ECO:0007669"/>
    <property type="project" value="TreeGrafter"/>
</dbReference>
<dbReference type="GO" id="GO:0006508">
    <property type="term" value="P:proteolysis"/>
    <property type="evidence" value="ECO:0007669"/>
    <property type="project" value="UniProtKB-KW"/>
</dbReference>
<evidence type="ECO:0000256" key="4">
    <source>
        <dbReference type="ARBA" id="ARBA00022825"/>
    </source>
</evidence>
<dbReference type="CDD" id="cd04056">
    <property type="entry name" value="Peptidases_S53"/>
    <property type="match status" value="1"/>
</dbReference>
<feature type="region of interest" description="Disordered" evidence="10">
    <location>
        <begin position="1"/>
        <end position="22"/>
    </location>
</feature>
<dbReference type="InterPro" id="IPR015366">
    <property type="entry name" value="S53_propep"/>
</dbReference>
<keyword evidence="5 9" id="KW-0106">Calcium</keyword>
<dbReference type="EMBL" id="GL833126">
    <property type="protein sequence ID" value="EGB08971.1"/>
    <property type="molecule type" value="Genomic_DNA"/>
</dbReference>
<dbReference type="PROSITE" id="PS00138">
    <property type="entry name" value="SUBTILASE_SER"/>
    <property type="match status" value="1"/>
</dbReference>
<dbReference type="InterPro" id="IPR036852">
    <property type="entry name" value="Peptidase_S8/S53_dom_sf"/>
</dbReference>
<dbReference type="Pfam" id="PF00082">
    <property type="entry name" value="Peptidase_S8"/>
    <property type="match status" value="1"/>
</dbReference>
<dbReference type="Proteomes" id="UP000002729">
    <property type="component" value="Unassembled WGS sequence"/>
</dbReference>
<keyword evidence="14" id="KW-1185">Reference proteome</keyword>
<dbReference type="AlphaFoldDB" id="F0Y6D1"/>
<evidence type="ECO:0000256" key="5">
    <source>
        <dbReference type="ARBA" id="ARBA00022837"/>
    </source>
</evidence>
<keyword evidence="2 9" id="KW-0479">Metal-binding</keyword>
<feature type="active site" description="Charge relay system" evidence="9">
    <location>
        <position position="659"/>
    </location>
</feature>
<sequence length="970" mass="105513">MVSLVNAGGDGDDLRDPEAPTNHDERALQEGFTLGRVVWFGGKDDWWGDWCFYVDNEHTLISTWRGHALHPFERFDRVCYFLCVVCFSLFMSAYIQHEHPVHESLAVYCFWVAFSSFLLVVYDLLLRMLATCPCVQPGAALHGVCWLCRDCFKDAGKQSLYIASICSLGLLVAGVVLAVTADVDPGMYFATFGLMRVCSYVAEFGPLAYGFYSRREGQREYWLEGAQGGAYPLGFAKPDPLFVRETRTHGVKRHWPGSVDNPMHGGRRNSTDLRRDHAAAAARRERQVEMLKKAREQTRAAPYCRAMADEAAYLLADEDAGLLGGVRAQARRRSRKRWALGTTATLCVVAGLSRDRGRLSVWNFAPSVLAPALAPPLLPAGQRCGVPGLRRAEAQGFLDEATRAPGSHRALPYWSKAARVDGCEVHAVTLELRHTHLDELEAAVLAASTPGHARFRQFWTADEVRTLTTDAADAATVEAWLAGLGLEAHATRSGGFVTVQAPVHAIERMFECTMFLWAKTLAGDGSVYRCDGDYSLPAAVYASVHAVYGVAELPVLLGGAKRHVEILDGSDVRGHDRRITPQKLQRFYGIDAEYMYASGPPTRATQALFETIGQEYSPRDLRTFDGFFDLPVHENLTSVGGHVVDRCDDPGDCAEGNLDVQYMTALAPRAPTTFFYVDDDQDFDDPFVLFAMRVSNMEHPPLVTSISYGSLETALVPSVMRSFNVAAMKLALMGATVFVSSGDDGVANVISRASQCAYAPSYPASSPWVVAVGATTTTNDWGARGEGEVVCQSDYEDSVITSGGGFSTVFDAHNYTRPAVDAYLASHAPFPGFRREGRAYPDVALAGYGYEVVIGGDLYAVSGTSCSAPAVAAMASLVNAIRLEAGAPPLGFINPVLYWSRGAFANDVTSGSNHCVSHAAHCCFQGFNAGPGWDPATGFGSVDYGRFEALFLSDLDAATIFAAKARLRLR</sequence>
<evidence type="ECO:0000256" key="10">
    <source>
        <dbReference type="SAM" id="MobiDB-lite"/>
    </source>
</evidence>
<evidence type="ECO:0000313" key="14">
    <source>
        <dbReference type="Proteomes" id="UP000002729"/>
    </source>
</evidence>
<dbReference type="RefSeq" id="XP_009036100.1">
    <property type="nucleotide sequence ID" value="XM_009037852.1"/>
</dbReference>
<evidence type="ECO:0000256" key="1">
    <source>
        <dbReference type="ARBA" id="ARBA00022670"/>
    </source>
</evidence>
<dbReference type="OrthoDB" id="198946at2759"/>
<feature type="binding site" evidence="9">
    <location>
        <position position="907"/>
    </location>
    <ligand>
        <name>Ca(2+)</name>
        <dbReference type="ChEBI" id="CHEBI:29108"/>
    </ligand>
</feature>
<keyword evidence="1 9" id="KW-0645">Protease</keyword>
<dbReference type="PROSITE" id="PS51695">
    <property type="entry name" value="SEDOLISIN"/>
    <property type="match status" value="1"/>
</dbReference>
<dbReference type="InterPro" id="IPR050819">
    <property type="entry name" value="Tripeptidyl-peptidase_I"/>
</dbReference>
<comment type="cofactor">
    <cofactor evidence="9">
        <name>Ca(2+)</name>
        <dbReference type="ChEBI" id="CHEBI:29108"/>
    </cofactor>
    <text evidence="9">Binds 1 Ca(2+) ion per subunit.</text>
</comment>
<evidence type="ECO:0000256" key="7">
    <source>
        <dbReference type="ARBA" id="ARBA00023529"/>
    </source>
</evidence>
<feature type="transmembrane region" description="Helical" evidence="11">
    <location>
        <begin position="159"/>
        <end position="181"/>
    </location>
</feature>
<dbReference type="InterPro" id="IPR000209">
    <property type="entry name" value="Peptidase_S8/S53_dom"/>
</dbReference>
<name>F0Y6D1_AURAN</name>
<dbReference type="KEGG" id="aaf:AURANDRAFT_71465"/>
<evidence type="ECO:0000256" key="3">
    <source>
        <dbReference type="ARBA" id="ARBA00022801"/>
    </source>
</evidence>
<dbReference type="GO" id="GO:0004252">
    <property type="term" value="F:serine-type endopeptidase activity"/>
    <property type="evidence" value="ECO:0007669"/>
    <property type="project" value="UniProtKB-UniRule"/>
</dbReference>
<feature type="domain" description="Peptidase S53" evidence="12">
    <location>
        <begin position="578"/>
        <end position="954"/>
    </location>
</feature>
<evidence type="ECO:0000256" key="6">
    <source>
        <dbReference type="ARBA" id="ARBA00023145"/>
    </source>
</evidence>
<organism evidence="14">
    <name type="scientific">Aureococcus anophagefferens</name>
    <name type="common">Harmful bloom alga</name>
    <dbReference type="NCBI Taxonomy" id="44056"/>
    <lineage>
        <taxon>Eukaryota</taxon>
        <taxon>Sar</taxon>
        <taxon>Stramenopiles</taxon>
        <taxon>Ochrophyta</taxon>
        <taxon>Pelagophyceae</taxon>
        <taxon>Pelagomonadales</taxon>
        <taxon>Pelagomonadaceae</taxon>
        <taxon>Aureococcus</taxon>
    </lineage>
</organism>
<feature type="active site" description="Charge relay system" evidence="9">
    <location>
        <position position="655"/>
    </location>
</feature>
<comment type="catalytic activity">
    <reaction evidence="7">
        <text>Hydrolysis of proteins with broad specificity for peptide bonds, and a preference for a large uncharged residue in P1. Hydrolyzes peptide amides.</text>
        <dbReference type="EC" id="3.4.21.62"/>
    </reaction>
</comment>
<feature type="compositionally biased region" description="Basic and acidic residues" evidence="10">
    <location>
        <begin position="12"/>
        <end position="22"/>
    </location>
</feature>
<protein>
    <recommendedName>
        <fullName evidence="8">subtilisin</fullName>
        <ecNumber evidence="8">3.4.21.62</ecNumber>
    </recommendedName>
</protein>
<dbReference type="SUPFAM" id="SSF52743">
    <property type="entry name" value="Subtilisin-like"/>
    <property type="match status" value="1"/>
</dbReference>
<evidence type="ECO:0000256" key="11">
    <source>
        <dbReference type="SAM" id="Phobius"/>
    </source>
</evidence>
<dbReference type="InterPro" id="IPR023828">
    <property type="entry name" value="Peptidase_S8_Ser-AS"/>
</dbReference>
<keyword evidence="4 9" id="KW-0720">Serine protease</keyword>
<feature type="transmembrane region" description="Helical" evidence="11">
    <location>
        <begin position="101"/>
        <end position="122"/>
    </location>
</feature>
<dbReference type="InterPro" id="IPR030400">
    <property type="entry name" value="Sedolisin_dom"/>
</dbReference>
<gene>
    <name evidence="13" type="ORF">AURANDRAFT_71465</name>
</gene>
<proteinExistence type="predicted"/>
<evidence type="ECO:0000313" key="13">
    <source>
        <dbReference type="EMBL" id="EGB08971.1"/>
    </source>
</evidence>
<evidence type="ECO:0000256" key="9">
    <source>
        <dbReference type="PROSITE-ProRule" id="PRU01032"/>
    </source>
</evidence>
<feature type="binding site" evidence="9">
    <location>
        <position position="932"/>
    </location>
    <ligand>
        <name>Ca(2+)</name>
        <dbReference type="ChEBI" id="CHEBI:29108"/>
    </ligand>
</feature>
<keyword evidence="11" id="KW-1133">Transmembrane helix</keyword>
<keyword evidence="6" id="KW-0865">Zymogen</keyword>
<feature type="transmembrane region" description="Helical" evidence="11">
    <location>
        <begin position="78"/>
        <end position="95"/>
    </location>
</feature>
<feature type="active site" description="Charge relay system" evidence="9">
    <location>
        <position position="865"/>
    </location>
</feature>
<dbReference type="EC" id="3.4.21.62" evidence="8"/>
<keyword evidence="11" id="KW-0812">Transmembrane</keyword>
<dbReference type="PANTHER" id="PTHR14218:SF15">
    <property type="entry name" value="TRIPEPTIDYL-PEPTIDASE 1"/>
    <property type="match status" value="1"/>
</dbReference>
<evidence type="ECO:0000256" key="8">
    <source>
        <dbReference type="ARBA" id="ARBA00023619"/>
    </source>
</evidence>
<dbReference type="CDD" id="cd11377">
    <property type="entry name" value="Pro-peptidase_S53"/>
    <property type="match status" value="1"/>
</dbReference>
<keyword evidence="3 9" id="KW-0378">Hydrolase</keyword>
<dbReference type="Pfam" id="PF09286">
    <property type="entry name" value="Pro-kuma_activ"/>
    <property type="match status" value="1"/>
</dbReference>
<feature type="region of interest" description="Disordered" evidence="10">
    <location>
        <begin position="253"/>
        <end position="272"/>
    </location>
</feature>
<evidence type="ECO:0000259" key="12">
    <source>
        <dbReference type="PROSITE" id="PS51695"/>
    </source>
</evidence>
<dbReference type="SUPFAM" id="SSF54897">
    <property type="entry name" value="Protease propeptides/inhibitors"/>
    <property type="match status" value="1"/>
</dbReference>
<keyword evidence="11" id="KW-0472">Membrane</keyword>
<evidence type="ECO:0000256" key="2">
    <source>
        <dbReference type="ARBA" id="ARBA00022723"/>
    </source>
</evidence>
<dbReference type="Gene3D" id="3.40.50.200">
    <property type="entry name" value="Peptidase S8/S53 domain"/>
    <property type="match status" value="1"/>
</dbReference>
<dbReference type="GO" id="GO:0046872">
    <property type="term" value="F:metal ion binding"/>
    <property type="evidence" value="ECO:0007669"/>
    <property type="project" value="UniProtKB-UniRule"/>
</dbReference>
<feature type="binding site" evidence="9">
    <location>
        <position position="934"/>
    </location>
    <ligand>
        <name>Ca(2+)</name>
        <dbReference type="ChEBI" id="CHEBI:29108"/>
    </ligand>
</feature>
<dbReference type="InParanoid" id="F0Y6D1"/>
<dbReference type="GeneID" id="20228233"/>
<dbReference type="PANTHER" id="PTHR14218">
    <property type="entry name" value="PROTEASE S8 TRIPEPTIDYL PEPTIDASE I CLN2"/>
    <property type="match status" value="1"/>
</dbReference>